<dbReference type="FunFam" id="3.30.1640.10:FF:000030">
    <property type="entry name" value="DNA helicase"/>
    <property type="match status" value="1"/>
</dbReference>
<dbReference type="EC" id="3.6.4.12" evidence="3"/>
<comment type="caution">
    <text evidence="15">The sequence shown here is derived from an EMBL/GenBank/DDBJ whole genome shotgun (WGS) entry which is preliminary data.</text>
</comment>
<dbReference type="PROSITE" id="PS50051">
    <property type="entry name" value="MCM_2"/>
    <property type="match status" value="1"/>
</dbReference>
<sequence>MSGIQLRDEAVRDRVRAAQEFLDPNDPRARSYRADILLMLNRGLRRLIVSIDEIRSHSRELADGLLNQPFDFSQAFDRALKDIVKTLGNRPAYEVADETMYYCAYVGSFGEYACNPRTLSSQYLNHMVSLEGIVTKCSLVRPKVVKSVHYNENKSTFHFREYRDQTMTANGAASTSVYPTQDDEGNPLITEYGYCTYRDHQTISIQEMPERAPAGQLPRGVDVIMDDDMVDRVKPGDRIQLVGIYRSLGNRNAGQGSSTFKTLILANNVILLSSKSGGGIAQATITDTDIRNINKISKQRRVFDLLSQSLAPSIYGHDYIKKAILLMLLGGMEKNLDNGTHLRGDINILMVGDPSTAKSQLLRFVLNTAPLAIATTGRGSSGVGLTAAVTSDKETGERRLEAGAMVLGDRGVVCIDEFDKMSDVDRVAIHEVMEQQTVTIAKAGIHTSLNARCSVIAAANPIYGQYDIHKDPHRNIALPDSLLSRFDLLFVVTDDIEDVRDRQVSEHVLRMHRYRQPGTEEGAPVREQPNQTLGVGLEDEADANKPSEVYEKFNVMLHAGVTVTVGRGANRRVEVLSIPFIKKYIQYAKSRMKPILTKGAADHIVAAYSALRNDEMEGNQRKTSPMTARTLETLIRLASAHAKARLSQRVEEKDAEVAEGILRFALFKEVVEDERRRRKRARHSPNADAMDTDGDSSDDDGGDGDDGAYRPGASRRSAPRTPGGRRPQRQTNGQSSSNGATNGGAEEDPEEEEEDLYNSTPAGTRRKTTTSQQPASSQPSSTSQVSMASSQPASQLLQDDSQDAPISSQRLQVFQNTLGQLIDGPLFANDAAGVEPLVAAVNARLRPGVERFGEAEAGKALEELNERNRIMRLSSGIMFSRHTAKALRRLPPARSLSSTTSKHADFTHAVIGAGAVGLAIARRLQQVEGAQVVLIEKHGMVGSETSSRNSEVIHGGLYYGHDTLKTRLCVEGKNMLYDYCSRNRIPHMNCGKWVVAQDDEQMHALQKVHDFAKSIGVPISFLSRAEAARREPDVRAEAGVLESPTTGIVDSHTFMQHLHGSFEDLGGTTALASPVTRILPPSSSTTDWRIWTAPPSSTPPTPSSPSPQTPDPEGSPADTSITAETVINSAGLYACAINNMILPPSRHRTPHYAKGTYFSYSRSHPRPATLIYPAPIPGHGGLGTHLTLDMAGACASARTWNGFHAAIRDIRSYLPGIDEAAVALDYAGIRPKLGRLGAVASGERGFQDFWIRKEEGVEGFVNLLGIESPGLTSSLAIGEEVWRILYR</sequence>
<dbReference type="InterPro" id="IPR041562">
    <property type="entry name" value="MCM_lid"/>
</dbReference>
<dbReference type="PANTHER" id="PTHR11630">
    <property type="entry name" value="DNA REPLICATION LICENSING FACTOR MCM FAMILY MEMBER"/>
    <property type="match status" value="1"/>
</dbReference>
<protein>
    <recommendedName>
        <fullName evidence="3">DNA helicase</fullName>
        <ecNumber evidence="3">3.6.4.12</ecNumber>
    </recommendedName>
</protein>
<dbReference type="GO" id="GO:0042555">
    <property type="term" value="C:MCM complex"/>
    <property type="evidence" value="ECO:0007669"/>
    <property type="project" value="InterPro"/>
</dbReference>
<gene>
    <name evidence="15" type="ORF">Tdes44962_MAKER06281</name>
</gene>
<dbReference type="OrthoDB" id="1882346at2759"/>
<dbReference type="Gene3D" id="2.20.28.10">
    <property type="match status" value="1"/>
</dbReference>
<evidence type="ECO:0000256" key="13">
    <source>
        <dbReference type="SAM" id="MobiDB-lite"/>
    </source>
</evidence>
<dbReference type="SUPFAM" id="SSF51905">
    <property type="entry name" value="FAD/NAD(P)-binding domain"/>
    <property type="match status" value="1"/>
</dbReference>
<dbReference type="PROSITE" id="PS00847">
    <property type="entry name" value="MCM_1"/>
    <property type="match status" value="1"/>
</dbReference>
<dbReference type="InterPro" id="IPR056575">
    <property type="entry name" value="WH_MCM3_C"/>
</dbReference>
<dbReference type="GO" id="GO:0031261">
    <property type="term" value="C:DNA replication preinitiation complex"/>
    <property type="evidence" value="ECO:0007669"/>
    <property type="project" value="UniProtKB-ARBA"/>
</dbReference>
<dbReference type="Pfam" id="PF17855">
    <property type="entry name" value="MCM_lid"/>
    <property type="match status" value="1"/>
</dbReference>
<dbReference type="CDD" id="cd17754">
    <property type="entry name" value="MCM3"/>
    <property type="match status" value="1"/>
</dbReference>
<dbReference type="InterPro" id="IPR008046">
    <property type="entry name" value="Mcm3"/>
</dbReference>
<proteinExistence type="inferred from homology"/>
<evidence type="ECO:0000256" key="8">
    <source>
        <dbReference type="ARBA" id="ARBA00022840"/>
    </source>
</evidence>
<keyword evidence="7" id="KW-0347">Helicase</keyword>
<dbReference type="InterPro" id="IPR012340">
    <property type="entry name" value="NA-bd_OB-fold"/>
</dbReference>
<feature type="compositionally biased region" description="Polar residues" evidence="13">
    <location>
        <begin position="793"/>
        <end position="802"/>
    </location>
</feature>
<keyword evidence="4" id="KW-0235">DNA replication</keyword>
<dbReference type="Pfam" id="PF01266">
    <property type="entry name" value="DAO"/>
    <property type="match status" value="1"/>
</dbReference>
<dbReference type="GO" id="GO:0003697">
    <property type="term" value="F:single-stranded DNA binding"/>
    <property type="evidence" value="ECO:0007669"/>
    <property type="project" value="TreeGrafter"/>
</dbReference>
<evidence type="ECO:0000256" key="9">
    <source>
        <dbReference type="ARBA" id="ARBA00023125"/>
    </source>
</evidence>
<dbReference type="Gene3D" id="3.30.1640.10">
    <property type="entry name" value="mini-chromosome maintenance (MCM) complex, chain A, domain 1"/>
    <property type="match status" value="1"/>
</dbReference>
<evidence type="ECO:0000256" key="11">
    <source>
        <dbReference type="ARBA" id="ARBA00047995"/>
    </source>
</evidence>
<dbReference type="InterPro" id="IPR036188">
    <property type="entry name" value="FAD/NAD-bd_sf"/>
</dbReference>
<dbReference type="SMART" id="SM00382">
    <property type="entry name" value="AAA"/>
    <property type="match status" value="1"/>
</dbReference>
<evidence type="ECO:0000256" key="2">
    <source>
        <dbReference type="ARBA" id="ARBA00008010"/>
    </source>
</evidence>
<dbReference type="GO" id="GO:0005524">
    <property type="term" value="F:ATP binding"/>
    <property type="evidence" value="ECO:0007669"/>
    <property type="project" value="UniProtKB-KW"/>
</dbReference>
<feature type="compositionally biased region" description="Low complexity" evidence="13">
    <location>
        <begin position="769"/>
        <end position="792"/>
    </location>
</feature>
<keyword evidence="8 12" id="KW-0067">ATP-binding</keyword>
<evidence type="ECO:0000256" key="1">
    <source>
        <dbReference type="ARBA" id="ARBA00004123"/>
    </source>
</evidence>
<evidence type="ECO:0000256" key="6">
    <source>
        <dbReference type="ARBA" id="ARBA00022801"/>
    </source>
</evidence>
<keyword evidence="6" id="KW-0378">Hydrolase</keyword>
<keyword evidence="10" id="KW-0539">Nucleus</keyword>
<accession>A0A9W7SHP9</accession>
<feature type="region of interest" description="Disordered" evidence="13">
    <location>
        <begin position="673"/>
        <end position="802"/>
    </location>
</feature>
<dbReference type="GO" id="GO:0017116">
    <property type="term" value="F:single-stranded DNA helicase activity"/>
    <property type="evidence" value="ECO:0007669"/>
    <property type="project" value="TreeGrafter"/>
</dbReference>
<dbReference type="InterPro" id="IPR003593">
    <property type="entry name" value="AAA+_ATPase"/>
</dbReference>
<feature type="compositionally biased region" description="Pro residues" evidence="13">
    <location>
        <begin position="1096"/>
        <end position="1110"/>
    </location>
</feature>
<evidence type="ECO:0000256" key="4">
    <source>
        <dbReference type="ARBA" id="ARBA00022705"/>
    </source>
</evidence>
<dbReference type="Pfam" id="PF14551">
    <property type="entry name" value="MCM_N"/>
    <property type="match status" value="1"/>
</dbReference>
<dbReference type="GO" id="GO:0043596">
    <property type="term" value="C:nuclear replication fork"/>
    <property type="evidence" value="ECO:0007669"/>
    <property type="project" value="UniProtKB-ARBA"/>
</dbReference>
<dbReference type="Pfam" id="PF00493">
    <property type="entry name" value="MCM"/>
    <property type="match status" value="1"/>
</dbReference>
<feature type="compositionally biased region" description="Low complexity" evidence="13">
    <location>
        <begin position="719"/>
        <end position="731"/>
    </location>
</feature>
<keyword evidence="5 12" id="KW-0547">Nucleotide-binding</keyword>
<dbReference type="PRINTS" id="PR01657">
    <property type="entry name" value="MCMFAMILY"/>
</dbReference>
<dbReference type="PRINTS" id="PR01659">
    <property type="entry name" value="MCMPROTEIN3"/>
</dbReference>
<dbReference type="Gene3D" id="3.30.9.10">
    <property type="entry name" value="D-Amino Acid Oxidase, subunit A, domain 2"/>
    <property type="match status" value="1"/>
</dbReference>
<dbReference type="InterPro" id="IPR027925">
    <property type="entry name" value="MCM_N"/>
</dbReference>
<evidence type="ECO:0000256" key="5">
    <source>
        <dbReference type="ARBA" id="ARBA00022741"/>
    </source>
</evidence>
<name>A0A9W7SHP9_9PEZI</name>
<comment type="subcellular location">
    <subcellularLocation>
        <location evidence="1">Nucleus</location>
    </subcellularLocation>
</comment>
<dbReference type="SUPFAM" id="SSF52540">
    <property type="entry name" value="P-loop containing nucleoside triphosphate hydrolases"/>
    <property type="match status" value="1"/>
</dbReference>
<dbReference type="GO" id="GO:0006271">
    <property type="term" value="P:DNA strand elongation involved in DNA replication"/>
    <property type="evidence" value="ECO:0007669"/>
    <property type="project" value="TreeGrafter"/>
</dbReference>
<keyword evidence="9 12" id="KW-0238">DNA-binding</keyword>
<dbReference type="Pfam" id="PF23191">
    <property type="entry name" value="WHD_MCM3_C"/>
    <property type="match status" value="1"/>
</dbReference>
<dbReference type="SUPFAM" id="SSF50249">
    <property type="entry name" value="Nucleic acid-binding proteins"/>
    <property type="match status" value="1"/>
</dbReference>
<dbReference type="GO" id="GO:1902975">
    <property type="term" value="P:mitotic DNA replication initiation"/>
    <property type="evidence" value="ECO:0007669"/>
    <property type="project" value="TreeGrafter"/>
</dbReference>
<dbReference type="InterPro" id="IPR006076">
    <property type="entry name" value="FAD-dep_OxRdtase"/>
</dbReference>
<dbReference type="Gene3D" id="2.40.50.140">
    <property type="entry name" value="Nucleic acid-binding proteins"/>
    <property type="match status" value="1"/>
</dbReference>
<dbReference type="GO" id="GO:0006279">
    <property type="term" value="P:premeiotic DNA replication"/>
    <property type="evidence" value="ECO:0007669"/>
    <property type="project" value="UniProtKB-ARBA"/>
</dbReference>
<comment type="catalytic activity">
    <reaction evidence="11">
        <text>ATP + H2O = ADP + phosphate + H(+)</text>
        <dbReference type="Rhea" id="RHEA:13065"/>
        <dbReference type="ChEBI" id="CHEBI:15377"/>
        <dbReference type="ChEBI" id="CHEBI:15378"/>
        <dbReference type="ChEBI" id="CHEBI:30616"/>
        <dbReference type="ChEBI" id="CHEBI:43474"/>
        <dbReference type="ChEBI" id="CHEBI:456216"/>
        <dbReference type="EC" id="3.6.4.12"/>
    </reaction>
</comment>
<evidence type="ECO:0000256" key="10">
    <source>
        <dbReference type="ARBA" id="ARBA00023242"/>
    </source>
</evidence>
<dbReference type="Gene3D" id="3.40.50.300">
    <property type="entry name" value="P-loop containing nucleotide triphosphate hydrolases"/>
    <property type="match status" value="1"/>
</dbReference>
<dbReference type="InterPro" id="IPR018525">
    <property type="entry name" value="MCM_CS"/>
</dbReference>
<evidence type="ECO:0000313" key="16">
    <source>
        <dbReference type="Proteomes" id="UP001138500"/>
    </source>
</evidence>
<organism evidence="15 16">
    <name type="scientific">Teratosphaeria destructans</name>
    <dbReference type="NCBI Taxonomy" id="418781"/>
    <lineage>
        <taxon>Eukaryota</taxon>
        <taxon>Fungi</taxon>
        <taxon>Dikarya</taxon>
        <taxon>Ascomycota</taxon>
        <taxon>Pezizomycotina</taxon>
        <taxon>Dothideomycetes</taxon>
        <taxon>Dothideomycetidae</taxon>
        <taxon>Mycosphaerellales</taxon>
        <taxon>Teratosphaeriaceae</taxon>
        <taxon>Teratosphaeria</taxon>
    </lineage>
</organism>
<dbReference type="GO" id="GO:0005656">
    <property type="term" value="C:nuclear pre-replicative complex"/>
    <property type="evidence" value="ECO:0007669"/>
    <property type="project" value="UniProtKB-ARBA"/>
</dbReference>
<dbReference type="InterPro" id="IPR031327">
    <property type="entry name" value="MCM"/>
</dbReference>
<dbReference type="FunFam" id="2.20.28.10:FF:000008">
    <property type="entry name" value="DNA helicase"/>
    <property type="match status" value="1"/>
</dbReference>
<reference evidence="15 16" key="1">
    <citation type="journal article" date="2018" name="IMA Fungus">
        <title>IMA Genome-F 10: Nine draft genome sequences of Claviceps purpurea s.lat., including C. arundinis, C. humidiphila, and C. cf. spartinae, pseudomolecules for the pitch canker pathogen Fusarium circinatum, draft genome of Davidsoniella eucalypti, Grosmannia galeiformis, Quambalaria eucalypti, and Teratosphaeria destructans.</title>
        <authorList>
            <person name="Wingfield B.D."/>
            <person name="Liu M."/>
            <person name="Nguyen H.D."/>
            <person name="Lane F.A."/>
            <person name="Morgan S.W."/>
            <person name="De Vos L."/>
            <person name="Wilken P.M."/>
            <person name="Duong T.A."/>
            <person name="Aylward J."/>
            <person name="Coetzee M.P."/>
            <person name="Dadej K."/>
            <person name="De Beer Z.W."/>
            <person name="Findlay W."/>
            <person name="Havenga M."/>
            <person name="Kolarik M."/>
            <person name="Menzies J.G."/>
            <person name="Naidoo K."/>
            <person name="Pochopski O."/>
            <person name="Shoukouhi P."/>
            <person name="Santana Q.C."/>
            <person name="Seifert K.A."/>
            <person name="Soal N."/>
            <person name="Steenkamp E.T."/>
            <person name="Tatham C.T."/>
            <person name="van der Nest M.A."/>
            <person name="Wingfield M.J."/>
        </authorList>
    </citation>
    <scope>NUCLEOTIDE SEQUENCE [LARGE SCALE GENOMIC DNA]</scope>
    <source>
        <strain evidence="15">CMW44962</strain>
    </source>
</reference>
<dbReference type="Gene3D" id="3.50.50.60">
    <property type="entry name" value="FAD/NAD(P)-binding domain"/>
    <property type="match status" value="1"/>
</dbReference>
<dbReference type="Proteomes" id="UP001138500">
    <property type="component" value="Unassembled WGS sequence"/>
</dbReference>
<feature type="region of interest" description="Disordered" evidence="13">
    <location>
        <begin position="1076"/>
        <end position="1119"/>
    </location>
</feature>
<dbReference type="InterPro" id="IPR033762">
    <property type="entry name" value="MCM_OB"/>
</dbReference>
<evidence type="ECO:0000256" key="7">
    <source>
        <dbReference type="ARBA" id="ARBA00022806"/>
    </source>
</evidence>
<evidence type="ECO:0000256" key="3">
    <source>
        <dbReference type="ARBA" id="ARBA00012551"/>
    </source>
</evidence>
<dbReference type="InterPro" id="IPR001208">
    <property type="entry name" value="MCM_dom"/>
</dbReference>
<feature type="compositionally biased region" description="Acidic residues" evidence="13">
    <location>
        <begin position="690"/>
        <end position="706"/>
    </location>
</feature>
<feature type="domain" description="MCM C-terminal AAA(+) ATPase" evidence="14">
    <location>
        <begin position="302"/>
        <end position="508"/>
    </location>
</feature>
<dbReference type="GO" id="GO:0000727">
    <property type="term" value="P:double-strand break repair via break-induced replication"/>
    <property type="evidence" value="ECO:0007669"/>
    <property type="project" value="TreeGrafter"/>
</dbReference>
<dbReference type="PANTHER" id="PTHR11630:SF46">
    <property type="entry name" value="DNA REPLICATION LICENSING FACTOR MCM3-RELATED"/>
    <property type="match status" value="1"/>
</dbReference>
<dbReference type="SMART" id="SM00350">
    <property type="entry name" value="MCM"/>
    <property type="match status" value="1"/>
</dbReference>
<dbReference type="EMBL" id="RIBY02002600">
    <property type="protein sequence ID" value="KAH9808625.1"/>
    <property type="molecule type" value="Genomic_DNA"/>
</dbReference>
<evidence type="ECO:0000259" key="14">
    <source>
        <dbReference type="PROSITE" id="PS50051"/>
    </source>
</evidence>
<comment type="similarity">
    <text evidence="2 12">Belongs to the MCM family.</text>
</comment>
<reference evidence="15 16" key="2">
    <citation type="journal article" date="2021" name="Curr. Genet.">
        <title>Genetic response to nitrogen starvation in the aggressive Eucalyptus foliar pathogen Teratosphaeria destructans.</title>
        <authorList>
            <person name="Havenga M."/>
            <person name="Wingfield B.D."/>
            <person name="Wingfield M.J."/>
            <person name="Dreyer L.L."/>
            <person name="Roets F."/>
            <person name="Aylward J."/>
        </authorList>
    </citation>
    <scope>NUCLEOTIDE SEQUENCE [LARGE SCALE GENOMIC DNA]</scope>
    <source>
        <strain evidence="15">CMW44962</strain>
    </source>
</reference>
<evidence type="ECO:0000256" key="12">
    <source>
        <dbReference type="RuleBase" id="RU004070"/>
    </source>
</evidence>
<dbReference type="InterPro" id="IPR027417">
    <property type="entry name" value="P-loop_NTPase"/>
</dbReference>
<evidence type="ECO:0000313" key="15">
    <source>
        <dbReference type="EMBL" id="KAH9808625.1"/>
    </source>
</evidence>
<dbReference type="Pfam" id="PF17207">
    <property type="entry name" value="MCM_OB"/>
    <property type="match status" value="1"/>
</dbReference>
<keyword evidence="16" id="KW-1185">Reference proteome</keyword>
<feature type="compositionally biased region" description="Acidic residues" evidence="13">
    <location>
        <begin position="745"/>
        <end position="756"/>
    </location>
</feature>
<dbReference type="GO" id="GO:0016787">
    <property type="term" value="F:hydrolase activity"/>
    <property type="evidence" value="ECO:0007669"/>
    <property type="project" value="UniProtKB-KW"/>
</dbReference>